<feature type="compositionally biased region" description="Basic and acidic residues" evidence="11">
    <location>
        <begin position="173"/>
        <end position="193"/>
    </location>
</feature>
<comment type="catalytic activity">
    <reaction evidence="10">
        <text>(R)-S-lactoylglutathione = methylglyoxal + glutathione</text>
        <dbReference type="Rhea" id="RHEA:19069"/>
        <dbReference type="ChEBI" id="CHEBI:17158"/>
        <dbReference type="ChEBI" id="CHEBI:57474"/>
        <dbReference type="ChEBI" id="CHEBI:57925"/>
        <dbReference type="EC" id="4.4.1.5"/>
    </reaction>
</comment>
<feature type="domain" description="VOC" evidence="12">
    <location>
        <begin position="22"/>
        <end position="169"/>
    </location>
</feature>
<dbReference type="InterPro" id="IPR018146">
    <property type="entry name" value="Glyoxalase_1_CS"/>
</dbReference>
<dbReference type="SUPFAM" id="SSF54593">
    <property type="entry name" value="Glyoxalase/Bleomycin resistance protein/Dihydroxybiphenyl dioxygenase"/>
    <property type="match status" value="1"/>
</dbReference>
<comment type="similarity">
    <text evidence="2 10">Belongs to the glyoxalase I family.</text>
</comment>
<dbReference type="PATRIC" id="fig|2746.7.peg.4707"/>
<keyword evidence="7 10" id="KW-0456">Lyase</keyword>
<dbReference type="Gene3D" id="3.10.180.10">
    <property type="entry name" value="2,3-Dihydroxybiphenyl 1,2-Dioxygenase, domain 1"/>
    <property type="match status" value="1"/>
</dbReference>
<dbReference type="UniPathway" id="UPA00619">
    <property type="reaction ID" value="UER00675"/>
</dbReference>
<dbReference type="Proteomes" id="UP000092504">
    <property type="component" value="Unassembled WGS sequence"/>
</dbReference>
<keyword evidence="5 9" id="KW-0479">Metal-binding</keyword>
<evidence type="ECO:0000256" key="2">
    <source>
        <dbReference type="ARBA" id="ARBA00010363"/>
    </source>
</evidence>
<comment type="caution">
    <text evidence="13">The sequence shown here is derived from an EMBL/GenBank/DDBJ whole genome shotgun (WGS) entry which is preliminary data.</text>
</comment>
<evidence type="ECO:0000256" key="6">
    <source>
        <dbReference type="ARBA" id="ARBA00022833"/>
    </source>
</evidence>
<evidence type="ECO:0000256" key="11">
    <source>
        <dbReference type="SAM" id="MobiDB-lite"/>
    </source>
</evidence>
<dbReference type="GO" id="GO:0004462">
    <property type="term" value="F:lactoylglutathione lyase activity"/>
    <property type="evidence" value="ECO:0007669"/>
    <property type="project" value="UniProtKB-UniRule"/>
</dbReference>
<dbReference type="CDD" id="cd07233">
    <property type="entry name" value="GlxI_Zn"/>
    <property type="match status" value="1"/>
</dbReference>
<evidence type="ECO:0000256" key="9">
    <source>
        <dbReference type="PIRSR" id="PIRSR604361-3"/>
    </source>
</evidence>
<feature type="binding site" evidence="9">
    <location>
        <position position="92"/>
    </location>
    <ligand>
        <name>Zn(2+)</name>
        <dbReference type="ChEBI" id="CHEBI:29105"/>
        <note>ligand shared between dimeric partners</note>
    </ligand>
</feature>
<evidence type="ECO:0000313" key="13">
    <source>
        <dbReference type="EMBL" id="OBX35492.1"/>
    </source>
</evidence>
<keyword evidence="4 10" id="KW-0533">Nickel</keyword>
<protein>
    <recommendedName>
        <fullName evidence="3 10">Lactoylglutathione lyase</fullName>
        <ecNumber evidence="3 10">4.4.1.5</ecNumber>
    </recommendedName>
    <alternativeName>
        <fullName evidence="10">Glyoxalase I</fullName>
    </alternativeName>
</protein>
<feature type="compositionally biased region" description="Basic and acidic residues" evidence="11">
    <location>
        <begin position="201"/>
        <end position="210"/>
    </location>
</feature>
<evidence type="ECO:0000259" key="12">
    <source>
        <dbReference type="PROSITE" id="PS51819"/>
    </source>
</evidence>
<accession>A0A1B8NZR6</accession>
<gene>
    <name evidence="13" type="primary">gloA_2</name>
    <name evidence="13" type="ORF">A8U91_04566</name>
</gene>
<comment type="cofactor">
    <cofactor evidence="9">
        <name>Zn(2+)</name>
        <dbReference type="ChEBI" id="CHEBI:29105"/>
    </cofactor>
    <text evidence="9">Binds 1 zinc ion per subunit. In the homodimer, two zinc ions are bound between subunits.</text>
</comment>
<comment type="cofactor">
    <cofactor evidence="10">
        <name>Ni(2+)</name>
        <dbReference type="ChEBI" id="CHEBI:49786"/>
    </cofactor>
    <text evidence="10">Binds 1 nickel ion per subunit.</text>
</comment>
<name>A0A1B8NZR6_HALEL</name>
<feature type="binding site" evidence="9">
    <location>
        <position position="165"/>
    </location>
    <ligand>
        <name>Zn(2+)</name>
        <dbReference type="ChEBI" id="CHEBI:29105"/>
        <note>ligand shared between dimeric partners</note>
    </ligand>
</feature>
<evidence type="ECO:0000256" key="7">
    <source>
        <dbReference type="ARBA" id="ARBA00023239"/>
    </source>
</evidence>
<feature type="region of interest" description="Disordered" evidence="11">
    <location>
        <begin position="173"/>
        <end position="210"/>
    </location>
</feature>
<dbReference type="PROSITE" id="PS00934">
    <property type="entry name" value="GLYOXALASE_I_1"/>
    <property type="match status" value="1"/>
</dbReference>
<evidence type="ECO:0000256" key="3">
    <source>
        <dbReference type="ARBA" id="ARBA00012081"/>
    </source>
</evidence>
<feature type="active site" description="Proton donor/acceptor" evidence="8">
    <location>
        <position position="165"/>
    </location>
</feature>
<evidence type="ECO:0000256" key="1">
    <source>
        <dbReference type="ARBA" id="ARBA00005008"/>
    </source>
</evidence>
<reference evidence="13 14" key="1">
    <citation type="submission" date="2016-06" db="EMBL/GenBank/DDBJ databases">
        <title>Genome sequence of halotolerant plant growth promoting strain of Halomonas elongata HEK1 isolated from salterns of Rann of Kutch, Gujarat, India.</title>
        <authorList>
            <person name="Gaba S."/>
            <person name="Singh R.N."/>
            <person name="Abrol S."/>
            <person name="Kaushik R."/>
            <person name="Saxena A.K."/>
        </authorList>
    </citation>
    <scope>NUCLEOTIDE SEQUENCE [LARGE SCALE GENOMIC DNA]</scope>
    <source>
        <strain evidence="13 14">HEK1</strain>
    </source>
</reference>
<dbReference type="AlphaFoldDB" id="A0A1B8NZR6"/>
<organism evidence="13 14">
    <name type="scientific">Halomonas elongata</name>
    <dbReference type="NCBI Taxonomy" id="2746"/>
    <lineage>
        <taxon>Bacteria</taxon>
        <taxon>Pseudomonadati</taxon>
        <taxon>Pseudomonadota</taxon>
        <taxon>Gammaproteobacteria</taxon>
        <taxon>Oceanospirillales</taxon>
        <taxon>Halomonadaceae</taxon>
        <taxon>Halomonas</taxon>
    </lineage>
</organism>
<comment type="function">
    <text evidence="10">Catalyzes the conversion of hemimercaptal, formed from methylglyoxal and glutathione, to S-lactoylglutathione.</text>
</comment>
<keyword evidence="6 9" id="KW-0862">Zinc</keyword>
<dbReference type="GO" id="GO:0046872">
    <property type="term" value="F:metal ion binding"/>
    <property type="evidence" value="ECO:0007669"/>
    <property type="project" value="UniProtKB-UniRule"/>
</dbReference>
<dbReference type="PROSITE" id="PS00935">
    <property type="entry name" value="GLYOXALASE_I_2"/>
    <property type="match status" value="1"/>
</dbReference>
<dbReference type="Pfam" id="PF00903">
    <property type="entry name" value="Glyoxalase"/>
    <property type="match status" value="1"/>
</dbReference>
<dbReference type="EMBL" id="MAJD01000002">
    <property type="protein sequence ID" value="OBX35492.1"/>
    <property type="molecule type" value="Genomic_DNA"/>
</dbReference>
<dbReference type="InterPro" id="IPR037523">
    <property type="entry name" value="VOC_core"/>
</dbReference>
<feature type="binding site" evidence="9">
    <location>
        <position position="119"/>
    </location>
    <ligand>
        <name>Zn(2+)</name>
        <dbReference type="ChEBI" id="CHEBI:29105"/>
        <note>ligand shared between dimeric partners</note>
    </ligand>
</feature>
<evidence type="ECO:0000256" key="4">
    <source>
        <dbReference type="ARBA" id="ARBA00022596"/>
    </source>
</evidence>
<evidence type="ECO:0000256" key="5">
    <source>
        <dbReference type="ARBA" id="ARBA00022723"/>
    </source>
</evidence>
<dbReference type="InterPro" id="IPR029068">
    <property type="entry name" value="Glyas_Bleomycin-R_OHBP_Dase"/>
</dbReference>
<dbReference type="EC" id="4.4.1.5" evidence="3 10"/>
<dbReference type="PANTHER" id="PTHR10374:SF30">
    <property type="entry name" value="LACTOYLGLUTATHIONE LYASE"/>
    <property type="match status" value="1"/>
</dbReference>
<dbReference type="InterPro" id="IPR004360">
    <property type="entry name" value="Glyas_Fos-R_dOase_dom"/>
</dbReference>
<proteinExistence type="inferred from homology"/>
<dbReference type="NCBIfam" id="TIGR00068">
    <property type="entry name" value="glyox_I"/>
    <property type="match status" value="1"/>
</dbReference>
<evidence type="ECO:0000313" key="14">
    <source>
        <dbReference type="Proteomes" id="UP000092504"/>
    </source>
</evidence>
<comment type="pathway">
    <text evidence="1 10">Secondary metabolite metabolism; methylglyoxal degradation; (R)-lactate from methylglyoxal: step 1/2.</text>
</comment>
<dbReference type="InterPro" id="IPR004361">
    <property type="entry name" value="Glyoxalase_1"/>
</dbReference>
<evidence type="ECO:0000256" key="10">
    <source>
        <dbReference type="RuleBase" id="RU361179"/>
    </source>
</evidence>
<dbReference type="PANTHER" id="PTHR10374">
    <property type="entry name" value="LACTOYLGLUTATHIONE LYASE GLYOXALASE I"/>
    <property type="match status" value="1"/>
</dbReference>
<sequence>MSFQGEQYPGVKAPAAETDGFRLNHTMLRIKDPQAALDFYSRVFGMQVLRRLDFEEMQFSLYFLAKLEAGDEVPEDKARRSVWTFSQKGLLELTHNWGTEDQADFAYHDGNAEPQGFGHICFSVPDLDAAEAWFDANEVEFIKRSDQGKMPDVVFVKDVDGYWIEVVEAARMADKGTSDEPRPRNPELQRPPDRAASCVRAADHKDQAKA</sequence>
<evidence type="ECO:0000256" key="8">
    <source>
        <dbReference type="PIRSR" id="PIRSR604361-1"/>
    </source>
</evidence>
<dbReference type="PROSITE" id="PS51819">
    <property type="entry name" value="VOC"/>
    <property type="match status" value="1"/>
</dbReference>